<dbReference type="EMBL" id="VHSG01000012">
    <property type="protein sequence ID" value="TQV78739.1"/>
    <property type="molecule type" value="Genomic_DNA"/>
</dbReference>
<dbReference type="Gene3D" id="2.40.170.20">
    <property type="entry name" value="TonB-dependent receptor, beta-barrel domain"/>
    <property type="match status" value="2"/>
</dbReference>
<proteinExistence type="inferred from homology"/>
<dbReference type="PANTHER" id="PTHR40980:SF4">
    <property type="entry name" value="TONB-DEPENDENT RECEPTOR-LIKE BETA-BARREL DOMAIN-CONTAINING PROTEIN"/>
    <property type="match status" value="1"/>
</dbReference>
<feature type="domain" description="TonB-dependent receptor plug" evidence="7">
    <location>
        <begin position="68"/>
        <end position="166"/>
    </location>
</feature>
<dbReference type="PANTHER" id="PTHR40980">
    <property type="entry name" value="PLUG DOMAIN-CONTAINING PROTEIN"/>
    <property type="match status" value="1"/>
</dbReference>
<dbReference type="SUPFAM" id="SSF56935">
    <property type="entry name" value="Porins"/>
    <property type="match status" value="1"/>
</dbReference>
<keyword evidence="8" id="KW-0675">Receptor</keyword>
<sequence length="1014" mass="112646">MFKWSYKYDDEREKFSFQGIGTALLVGVTTSLSPLPVAAQSQEISVDDIEEIVVQGTRRTIQDSIQQKRNADVIVEALSAEDIGDIPALSIGEALETLTSAASHREQGGATEISIRGMGPYLGSTVINGREATNGSGDRSVNFSQFPSELFNTLQVYKSQEASLIEGGVSGQISLETIKPLDYGRQRVQLDLKGNYNPDNQDIKDNERDYGYRGTVSYIDQFDFGEGSLGISLGLQKNVATNPEQEYRTSSTYRSCRNDPDATSGVYASGNCDSNGGSLNTNVDPATGESPDDADTPVIFVPSSRSYRQNITDDDRESIFAAVQWQPNDKLDINVDYQYSDRVFTEIRNDLVFAENRRVNPEGLVTTNKGAVLAFNNDGRIETHSQFQERLEEYEGGGITVKYEVNDRLNISFDASYSDTSRRENIFQTRLQSEANDIFGNPTPAATDRPATSYRLAGSGSNSSVGLVTVTNFDVTNHDLFADAARTRIDLNQARDNTITAFRGDFELEVDWGPIHTLEGGMRYSELEFTSFPRVRDELNFNDNAIAPASLACRNESFPESGFLSEPSNGQALITNVDENGNVIAAGTGSRYATFDPMCLVQELIIAENAIRTADGRDDLLEFSGFPSPEKDVNNVDVEEDTIALYIQANYESELNGYPVRGNFGLRIVRTDVTSTGLRTTFTSRRNDDGNIIIDNDQDNFFSVEGGDSYTEFLPSASIVVDLRDDILLRGGIFRGLSRPDPADLGFGRRFEVDDNAVITDLDELVGEATATGNPDLEPLLSWNFDAAIEWYPNDDTILALGGYYKRFQGGFENVQRFETFIVDGEPLQGKVTTTRTDSDTSTLKGFELTATHSFSYLPSFWSGFGAKLSYNYADSDFEFEHGRFGAAEVRQVDGTVEERIGIVPPANLFGFSDNVLSTQLYYQWGGFDLQLIYKYRSEYFQQFISTPGELRYIGDTEVFEARLTYKLNDNVSFRIEGINLFDEDRTQFNPVDDNVAEVNSYGPRYFAGVRVKF</sequence>
<name>A0A545TNE1_9GAMM</name>
<comment type="similarity">
    <text evidence="4">Belongs to the TonB-dependent receptor family.</text>
</comment>
<feature type="domain" description="TonB-dependent receptor-like beta-barrel" evidence="6">
    <location>
        <begin position="453"/>
        <end position="981"/>
    </location>
</feature>
<evidence type="ECO:0000256" key="5">
    <source>
        <dbReference type="SAM" id="MobiDB-lite"/>
    </source>
</evidence>
<dbReference type="NCBIfam" id="TIGR01782">
    <property type="entry name" value="TonB-Xanth-Caul"/>
    <property type="match status" value="1"/>
</dbReference>
<keyword evidence="2 4" id="KW-0472">Membrane</keyword>
<dbReference type="InterPro" id="IPR010104">
    <property type="entry name" value="TonB_rcpt_bac"/>
</dbReference>
<dbReference type="InterPro" id="IPR036942">
    <property type="entry name" value="Beta-barrel_TonB_sf"/>
</dbReference>
<dbReference type="RefSeq" id="WP_142904559.1">
    <property type="nucleotide sequence ID" value="NZ_ML660093.1"/>
</dbReference>
<feature type="compositionally biased region" description="Polar residues" evidence="5">
    <location>
        <begin position="271"/>
        <end position="284"/>
    </location>
</feature>
<keyword evidence="3" id="KW-0998">Cell outer membrane</keyword>
<evidence type="ECO:0000256" key="3">
    <source>
        <dbReference type="ARBA" id="ARBA00023237"/>
    </source>
</evidence>
<dbReference type="Gene3D" id="2.170.130.10">
    <property type="entry name" value="TonB-dependent receptor, plug domain"/>
    <property type="match status" value="1"/>
</dbReference>
<evidence type="ECO:0000256" key="1">
    <source>
        <dbReference type="ARBA" id="ARBA00004442"/>
    </source>
</evidence>
<evidence type="ECO:0000313" key="8">
    <source>
        <dbReference type="EMBL" id="TQV78739.1"/>
    </source>
</evidence>
<reference evidence="8 9" key="1">
    <citation type="submission" date="2019-06" db="EMBL/GenBank/DDBJ databases">
        <title>Whole genome sequence for Cellvibrionaceae sp. R142.</title>
        <authorList>
            <person name="Wang G."/>
        </authorList>
    </citation>
    <scope>NUCLEOTIDE SEQUENCE [LARGE SCALE GENOMIC DNA]</scope>
    <source>
        <strain evidence="8 9">R142</strain>
    </source>
</reference>
<keyword evidence="4" id="KW-0798">TonB box</keyword>
<evidence type="ECO:0000313" key="9">
    <source>
        <dbReference type="Proteomes" id="UP000319732"/>
    </source>
</evidence>
<gene>
    <name evidence="8" type="ORF">FKG94_11995</name>
</gene>
<comment type="subcellular location">
    <subcellularLocation>
        <location evidence="1 4">Cell outer membrane</location>
    </subcellularLocation>
</comment>
<feature type="region of interest" description="Disordered" evidence="5">
    <location>
        <begin position="269"/>
        <end position="297"/>
    </location>
</feature>
<evidence type="ECO:0000259" key="7">
    <source>
        <dbReference type="Pfam" id="PF07715"/>
    </source>
</evidence>
<dbReference type="Proteomes" id="UP000319732">
    <property type="component" value="Unassembled WGS sequence"/>
</dbReference>
<evidence type="ECO:0000256" key="2">
    <source>
        <dbReference type="ARBA" id="ARBA00023136"/>
    </source>
</evidence>
<dbReference type="InterPro" id="IPR012910">
    <property type="entry name" value="Plug_dom"/>
</dbReference>
<dbReference type="InterPro" id="IPR037066">
    <property type="entry name" value="Plug_dom_sf"/>
</dbReference>
<dbReference type="OrthoDB" id="8727862at2"/>
<organism evidence="8 9">
    <name type="scientific">Exilibacterium tricleocarpae</name>
    <dbReference type="NCBI Taxonomy" id="2591008"/>
    <lineage>
        <taxon>Bacteria</taxon>
        <taxon>Pseudomonadati</taxon>
        <taxon>Pseudomonadota</taxon>
        <taxon>Gammaproteobacteria</taxon>
        <taxon>Cellvibrionales</taxon>
        <taxon>Cellvibrionaceae</taxon>
        <taxon>Exilibacterium</taxon>
    </lineage>
</organism>
<dbReference type="Pfam" id="PF00593">
    <property type="entry name" value="TonB_dep_Rec_b-barrel"/>
    <property type="match status" value="1"/>
</dbReference>
<comment type="caution">
    <text evidence="8">The sequence shown here is derived from an EMBL/GenBank/DDBJ whole genome shotgun (WGS) entry which is preliminary data.</text>
</comment>
<protein>
    <submittedName>
        <fullName evidence="8">TonB-dependent receptor</fullName>
    </submittedName>
</protein>
<dbReference type="InterPro" id="IPR000531">
    <property type="entry name" value="Beta-barrel_TonB"/>
</dbReference>
<dbReference type="GO" id="GO:0009279">
    <property type="term" value="C:cell outer membrane"/>
    <property type="evidence" value="ECO:0007669"/>
    <property type="project" value="UniProtKB-SubCell"/>
</dbReference>
<accession>A0A545TNE1</accession>
<evidence type="ECO:0000259" key="6">
    <source>
        <dbReference type="Pfam" id="PF00593"/>
    </source>
</evidence>
<dbReference type="AlphaFoldDB" id="A0A545TNE1"/>
<keyword evidence="9" id="KW-1185">Reference proteome</keyword>
<dbReference type="Pfam" id="PF07715">
    <property type="entry name" value="Plug"/>
    <property type="match status" value="1"/>
</dbReference>
<evidence type="ECO:0000256" key="4">
    <source>
        <dbReference type="RuleBase" id="RU003357"/>
    </source>
</evidence>